<dbReference type="SUPFAM" id="SSF50104">
    <property type="entry name" value="Translation proteins SH3-like domain"/>
    <property type="match status" value="1"/>
</dbReference>
<dbReference type="Pfam" id="PF17136">
    <property type="entry name" value="ribosomal_L24"/>
    <property type="match status" value="1"/>
</dbReference>
<keyword evidence="6" id="KW-1185">Reference proteome</keyword>
<dbReference type="GO" id="GO:0003735">
    <property type="term" value="F:structural constituent of ribosome"/>
    <property type="evidence" value="ECO:0007669"/>
    <property type="project" value="InterPro"/>
</dbReference>
<reference evidence="5 6" key="1">
    <citation type="submission" date="2017-06" db="EMBL/GenBank/DDBJ databases">
        <title>A platform for efficient transgenesis in Macrostomum lignano, a flatworm model organism for stem cell research.</title>
        <authorList>
            <person name="Berezikov E."/>
        </authorList>
    </citation>
    <scope>NUCLEOTIDE SEQUENCE [LARGE SCALE GENOMIC DNA]</scope>
    <source>
        <strain evidence="5">DV1</strain>
        <tissue evidence="5">Whole organism</tissue>
    </source>
</reference>
<feature type="non-terminal residue" evidence="5">
    <location>
        <position position="1"/>
    </location>
</feature>
<evidence type="ECO:0000313" key="5">
    <source>
        <dbReference type="EMBL" id="PAA49919.1"/>
    </source>
</evidence>
<evidence type="ECO:0000256" key="1">
    <source>
        <dbReference type="ARBA" id="ARBA00010618"/>
    </source>
</evidence>
<organism evidence="5 6">
    <name type="scientific">Macrostomum lignano</name>
    <dbReference type="NCBI Taxonomy" id="282301"/>
    <lineage>
        <taxon>Eukaryota</taxon>
        <taxon>Metazoa</taxon>
        <taxon>Spiralia</taxon>
        <taxon>Lophotrochozoa</taxon>
        <taxon>Platyhelminthes</taxon>
        <taxon>Rhabditophora</taxon>
        <taxon>Macrostomorpha</taxon>
        <taxon>Macrostomida</taxon>
        <taxon>Macrostomidae</taxon>
        <taxon>Macrostomum</taxon>
    </lineage>
</organism>
<gene>
    <name evidence="5" type="ORF">BOX15_Mlig007089g5</name>
</gene>
<dbReference type="AlphaFoldDB" id="A0A267DN05"/>
<feature type="domain" description="Large ribosomal subunit protein uL24 C-terminal" evidence="4">
    <location>
        <begin position="189"/>
        <end position="228"/>
    </location>
</feature>
<keyword evidence="2" id="KW-0689">Ribosomal protein</keyword>
<accession>A0A267DN05</accession>
<dbReference type="InterPro" id="IPR057264">
    <property type="entry name" value="Ribosomal_uL24_C"/>
</dbReference>
<protein>
    <recommendedName>
        <fullName evidence="4">Large ribosomal subunit protein uL24 C-terminal domain-containing protein</fullName>
    </recommendedName>
</protein>
<name>A0A267DN05_9PLAT</name>
<comment type="caution">
    <text evidence="5">The sequence shown here is derived from an EMBL/GenBank/DDBJ whole genome shotgun (WGS) entry which is preliminary data.</text>
</comment>
<keyword evidence="3" id="KW-0687">Ribonucleoprotein</keyword>
<dbReference type="InterPro" id="IPR003256">
    <property type="entry name" value="Ribosomal_uL24"/>
</dbReference>
<dbReference type="Proteomes" id="UP000215902">
    <property type="component" value="Unassembled WGS sequence"/>
</dbReference>
<comment type="similarity">
    <text evidence="1">Belongs to the universal ribosomal protein uL24 family.</text>
</comment>
<evidence type="ECO:0000259" key="4">
    <source>
        <dbReference type="Pfam" id="PF17136"/>
    </source>
</evidence>
<dbReference type="OrthoDB" id="359154at2759"/>
<evidence type="ECO:0000256" key="3">
    <source>
        <dbReference type="ARBA" id="ARBA00023274"/>
    </source>
</evidence>
<dbReference type="PANTHER" id="PTHR12903">
    <property type="entry name" value="MITOCHONDRIAL RIBOSOMAL PROTEIN L24"/>
    <property type="match status" value="1"/>
</dbReference>
<dbReference type="STRING" id="282301.A0A267DN05"/>
<sequence length="293" mass="33652">KVPRGAEFQYWPRYISRLLRMQVKYCGELLGYKLAVPQPQSMYFGLPDSKPHQQKDLVNRRLFGATDKGYPNWSFSEQYPWDQANTIAEYVYPDVTWTVQYPDGRRRAQRINGLTWQDQTIYPGDIVVVTDPKHPDCVNASAVASGEMRSGRVIYIQRMQRAAIVSGLNIDYVQQGNSPNQLGTVANLISLDSLSLLDPKTQQPTKAEWRQNEAGELVRVALATGRIIPLPLEWETLDDQTRPSQYLLNEQHDTPEADLLNATYRPSSRTFEEEIDAEMNLPEPGPRRETFWY</sequence>
<evidence type="ECO:0000313" key="6">
    <source>
        <dbReference type="Proteomes" id="UP000215902"/>
    </source>
</evidence>
<evidence type="ECO:0000256" key="2">
    <source>
        <dbReference type="ARBA" id="ARBA00022980"/>
    </source>
</evidence>
<dbReference type="EMBL" id="NIVC01003760">
    <property type="protein sequence ID" value="PAA49919.1"/>
    <property type="molecule type" value="Genomic_DNA"/>
</dbReference>
<dbReference type="GO" id="GO:0006412">
    <property type="term" value="P:translation"/>
    <property type="evidence" value="ECO:0007669"/>
    <property type="project" value="InterPro"/>
</dbReference>
<dbReference type="GO" id="GO:0005840">
    <property type="term" value="C:ribosome"/>
    <property type="evidence" value="ECO:0007669"/>
    <property type="project" value="InterPro"/>
</dbReference>
<proteinExistence type="inferred from homology"/>
<dbReference type="Gene3D" id="2.30.30.30">
    <property type="match status" value="1"/>
</dbReference>
<dbReference type="InterPro" id="IPR014722">
    <property type="entry name" value="Rib_uL2_dom2"/>
</dbReference>
<dbReference type="InterPro" id="IPR008991">
    <property type="entry name" value="Translation_prot_SH3-like_sf"/>
</dbReference>